<reference evidence="9" key="1">
    <citation type="submission" date="2021-01" db="EMBL/GenBank/DDBJ databases">
        <title>Whole genome shotgun sequence of Actinoplanes siamensis NBRC 109076.</title>
        <authorList>
            <person name="Komaki H."/>
            <person name="Tamura T."/>
        </authorList>
    </citation>
    <scope>NUCLEOTIDE SEQUENCE</scope>
    <source>
        <strain evidence="9">NBRC 109076</strain>
    </source>
</reference>
<dbReference type="PROSITE" id="PS00108">
    <property type="entry name" value="PROTEIN_KINASE_ST"/>
    <property type="match status" value="1"/>
</dbReference>
<dbReference type="Gene3D" id="1.10.510.10">
    <property type="entry name" value="Transferase(Phosphotransferase) domain 1"/>
    <property type="match status" value="1"/>
</dbReference>
<keyword evidence="4" id="KW-0418">Kinase</keyword>
<proteinExistence type="predicted"/>
<dbReference type="PROSITE" id="PS50011">
    <property type="entry name" value="PROTEIN_KINASE_DOM"/>
    <property type="match status" value="1"/>
</dbReference>
<gene>
    <name evidence="9" type="ORF">Asi03nite_55220</name>
</gene>
<evidence type="ECO:0000256" key="7">
    <source>
        <dbReference type="SAM" id="Phobius"/>
    </source>
</evidence>
<evidence type="ECO:0000256" key="2">
    <source>
        <dbReference type="ARBA" id="ARBA00022679"/>
    </source>
</evidence>
<keyword evidence="7" id="KW-1133">Transmembrane helix</keyword>
<evidence type="ECO:0000313" key="10">
    <source>
        <dbReference type="Proteomes" id="UP000629619"/>
    </source>
</evidence>
<evidence type="ECO:0000259" key="8">
    <source>
        <dbReference type="PROSITE" id="PS50011"/>
    </source>
</evidence>
<dbReference type="Proteomes" id="UP000629619">
    <property type="component" value="Unassembled WGS sequence"/>
</dbReference>
<feature type="domain" description="Protein kinase" evidence="8">
    <location>
        <begin position="11"/>
        <end position="245"/>
    </location>
</feature>
<evidence type="ECO:0000256" key="3">
    <source>
        <dbReference type="ARBA" id="ARBA00022741"/>
    </source>
</evidence>
<keyword evidence="2" id="KW-0808">Transferase</keyword>
<keyword evidence="3" id="KW-0547">Nucleotide-binding</keyword>
<dbReference type="InterPro" id="IPR008271">
    <property type="entry name" value="Ser/Thr_kinase_AS"/>
</dbReference>
<evidence type="ECO:0000256" key="4">
    <source>
        <dbReference type="ARBA" id="ARBA00022777"/>
    </source>
</evidence>
<dbReference type="GO" id="GO:0004674">
    <property type="term" value="F:protein serine/threonine kinase activity"/>
    <property type="evidence" value="ECO:0007669"/>
    <property type="project" value="UniProtKB-EC"/>
</dbReference>
<dbReference type="PANTHER" id="PTHR43671">
    <property type="entry name" value="SERINE/THREONINE-PROTEIN KINASE NEK"/>
    <property type="match status" value="1"/>
</dbReference>
<name>A0A919NBA1_9ACTN</name>
<evidence type="ECO:0000256" key="6">
    <source>
        <dbReference type="SAM" id="MobiDB-lite"/>
    </source>
</evidence>
<keyword evidence="7" id="KW-0472">Membrane</keyword>
<feature type="compositionally biased region" description="Pro residues" evidence="6">
    <location>
        <begin position="325"/>
        <end position="337"/>
    </location>
</feature>
<dbReference type="RefSeq" id="WP_203683365.1">
    <property type="nucleotide sequence ID" value="NZ_BOMW01000057.1"/>
</dbReference>
<evidence type="ECO:0000313" key="9">
    <source>
        <dbReference type="EMBL" id="GIF07984.1"/>
    </source>
</evidence>
<keyword evidence="7" id="KW-0812">Transmembrane</keyword>
<keyword evidence="5" id="KW-0067">ATP-binding</keyword>
<organism evidence="9 10">
    <name type="scientific">Actinoplanes siamensis</name>
    <dbReference type="NCBI Taxonomy" id="1223317"/>
    <lineage>
        <taxon>Bacteria</taxon>
        <taxon>Bacillati</taxon>
        <taxon>Actinomycetota</taxon>
        <taxon>Actinomycetes</taxon>
        <taxon>Micromonosporales</taxon>
        <taxon>Micromonosporaceae</taxon>
        <taxon>Actinoplanes</taxon>
    </lineage>
</organism>
<dbReference type="PANTHER" id="PTHR43671:SF13">
    <property type="entry name" value="SERINE_THREONINE-PROTEIN KINASE NEK2"/>
    <property type="match status" value="1"/>
</dbReference>
<dbReference type="EMBL" id="BOMW01000057">
    <property type="protein sequence ID" value="GIF07984.1"/>
    <property type="molecule type" value="Genomic_DNA"/>
</dbReference>
<dbReference type="InterPro" id="IPR011009">
    <property type="entry name" value="Kinase-like_dom_sf"/>
</dbReference>
<dbReference type="InterPro" id="IPR050660">
    <property type="entry name" value="NEK_Ser/Thr_kinase"/>
</dbReference>
<accession>A0A919NBA1</accession>
<dbReference type="GO" id="GO:0005524">
    <property type="term" value="F:ATP binding"/>
    <property type="evidence" value="ECO:0007669"/>
    <property type="project" value="UniProtKB-KW"/>
</dbReference>
<dbReference type="CDD" id="cd14014">
    <property type="entry name" value="STKc_PknB_like"/>
    <property type="match status" value="1"/>
</dbReference>
<feature type="region of interest" description="Disordered" evidence="6">
    <location>
        <begin position="212"/>
        <end position="239"/>
    </location>
</feature>
<feature type="transmembrane region" description="Helical" evidence="7">
    <location>
        <begin position="346"/>
        <end position="365"/>
    </location>
</feature>
<evidence type="ECO:0000256" key="1">
    <source>
        <dbReference type="ARBA" id="ARBA00012513"/>
    </source>
</evidence>
<dbReference type="AlphaFoldDB" id="A0A919NBA1"/>
<protein>
    <recommendedName>
        <fullName evidence="1">non-specific serine/threonine protein kinase</fullName>
        <ecNumber evidence="1">2.7.11.1</ecNumber>
    </recommendedName>
</protein>
<dbReference type="Pfam" id="PF00069">
    <property type="entry name" value="Pkinase"/>
    <property type="match status" value="1"/>
</dbReference>
<dbReference type="InterPro" id="IPR000719">
    <property type="entry name" value="Prot_kinase_dom"/>
</dbReference>
<dbReference type="SUPFAM" id="SSF56112">
    <property type="entry name" value="Protein kinase-like (PK-like)"/>
    <property type="match status" value="1"/>
</dbReference>
<evidence type="ECO:0000256" key="5">
    <source>
        <dbReference type="ARBA" id="ARBA00022840"/>
    </source>
</evidence>
<sequence length="572" mass="58374">MADQDALGREYLLHEEIGRGALAVVRRATRRSGGPALAAKLLRPELAGDRRVRELFLREEAALRDLDHPGIVGLRDLVVEGGTLGLLMDYVDGPDLRRLLAQRGGRLGAAETAVIAAQVAGALAAAHAQGVVHLDLKPENLLVVRGTDPPEVWVTDFGVAVLLLDADRGVAGGTPGYTAPEIWRGAPPTAAADVYSLGVLMVELVTGHAQGDPEALPEELAGPARSCLDPDPRQRPTARRVASYLRGLVAAGVLGEAAGGVPGEATAGVPGEAAGGVPGEATAGVPGDFGQARAGVPGGGRTGNSGQARNSPAAEARQTRLRPGVTPPPPPAAAPPAPRRRRRGPLVTLAVVVAVAAALIGVNIATAADDRAADRAAVIGATSAPAPTETAGQGGTLPPTEQVRTSAATTAPAPLRVTLAGAVEDDAGTLAISVRDREAVAYICDGRKVEAWLKGTAEDGRLDLSGKGGARITGTFDAGSARGRVTVAGETHDFTLRTVRKPSGLYRTSTKVRDARVEGSWIVLPDGRQVGVLTSGDRTGPAPRLDVTSRTTTVDGTPVAVTEIDPGSGTGF</sequence>
<feature type="region of interest" description="Disordered" evidence="6">
    <location>
        <begin position="271"/>
        <end position="341"/>
    </location>
</feature>
<dbReference type="SMART" id="SM00220">
    <property type="entry name" value="S_TKc"/>
    <property type="match status" value="1"/>
</dbReference>
<keyword evidence="10" id="KW-1185">Reference proteome</keyword>
<comment type="caution">
    <text evidence="9">The sequence shown here is derived from an EMBL/GenBank/DDBJ whole genome shotgun (WGS) entry which is preliminary data.</text>
</comment>
<dbReference type="EC" id="2.7.11.1" evidence="1"/>